<dbReference type="Proteomes" id="UP000626092">
    <property type="component" value="Unassembled WGS sequence"/>
</dbReference>
<keyword evidence="3" id="KW-1185">Reference proteome</keyword>
<dbReference type="InterPro" id="IPR040256">
    <property type="entry name" value="At4g02000-like"/>
</dbReference>
<evidence type="ECO:0000313" key="3">
    <source>
        <dbReference type="Proteomes" id="UP000626092"/>
    </source>
</evidence>
<reference evidence="2" key="1">
    <citation type="submission" date="2019-11" db="EMBL/GenBank/DDBJ databases">
        <authorList>
            <person name="Liu Y."/>
            <person name="Hou J."/>
            <person name="Li T.-Q."/>
            <person name="Guan C.-H."/>
            <person name="Wu X."/>
            <person name="Wu H.-Z."/>
            <person name="Ling F."/>
            <person name="Zhang R."/>
            <person name="Shi X.-G."/>
            <person name="Ren J.-P."/>
            <person name="Chen E.-F."/>
            <person name="Sun J.-M."/>
        </authorList>
    </citation>
    <scope>NUCLEOTIDE SEQUENCE</scope>
    <source>
        <strain evidence="2">Adult_tree_wgs_1</strain>
        <tissue evidence="2">Leaves</tissue>
    </source>
</reference>
<dbReference type="PANTHER" id="PTHR31286:SF99">
    <property type="entry name" value="DUF4283 DOMAIN-CONTAINING PROTEIN"/>
    <property type="match status" value="1"/>
</dbReference>
<sequence length="284" mass="30974">MSFVKDQLVKIPIWVQFFNVPLEYWTAAGLSYVASAIGRPLYADSVTAKCKRLNYARVCVEIEVGATLPFSFDLRFDNGKEVEIKVKYRWKPLQCLECLVFGHSEAGCPKNHHAQVHTSNQVSGSNRFAALESIDLKTDAALGFVEPIGVVDAVNISGTSRDVFLHVQPLPRVVSCSKVLEGQTKSSAASVSNELSLVHNDVPPPKESIRVGQDVSELSRAAQQSTCFTLSGQSSLVGKDQDMGIPVSQDNQNDVRAAKFPNGVNGGPEPPGPQKKIRKPNKKR</sequence>
<evidence type="ECO:0008006" key="4">
    <source>
        <dbReference type="Google" id="ProtNLM"/>
    </source>
</evidence>
<proteinExistence type="predicted"/>
<feature type="region of interest" description="Disordered" evidence="1">
    <location>
        <begin position="239"/>
        <end position="284"/>
    </location>
</feature>
<evidence type="ECO:0000256" key="1">
    <source>
        <dbReference type="SAM" id="MobiDB-lite"/>
    </source>
</evidence>
<dbReference type="OrthoDB" id="1939300at2759"/>
<gene>
    <name evidence="2" type="ORF">RHSIM_Rhsim06G0120300</name>
</gene>
<dbReference type="AlphaFoldDB" id="A0A834H205"/>
<feature type="compositionally biased region" description="Basic residues" evidence="1">
    <location>
        <begin position="275"/>
        <end position="284"/>
    </location>
</feature>
<comment type="caution">
    <text evidence="2">The sequence shown here is derived from an EMBL/GenBank/DDBJ whole genome shotgun (WGS) entry which is preliminary data.</text>
</comment>
<name>A0A834H205_RHOSS</name>
<accession>A0A834H205</accession>
<dbReference type="EMBL" id="WJXA01000006">
    <property type="protein sequence ID" value="KAF7140158.1"/>
    <property type="molecule type" value="Genomic_DNA"/>
</dbReference>
<protein>
    <recommendedName>
        <fullName evidence="4">DUF4283 domain-containing protein</fullName>
    </recommendedName>
</protein>
<feature type="region of interest" description="Disordered" evidence="1">
    <location>
        <begin position="190"/>
        <end position="209"/>
    </location>
</feature>
<dbReference type="PANTHER" id="PTHR31286">
    <property type="entry name" value="GLYCINE-RICH CELL WALL STRUCTURAL PROTEIN 1.8-LIKE"/>
    <property type="match status" value="1"/>
</dbReference>
<organism evidence="2 3">
    <name type="scientific">Rhododendron simsii</name>
    <name type="common">Sims's rhododendron</name>
    <dbReference type="NCBI Taxonomy" id="118357"/>
    <lineage>
        <taxon>Eukaryota</taxon>
        <taxon>Viridiplantae</taxon>
        <taxon>Streptophyta</taxon>
        <taxon>Embryophyta</taxon>
        <taxon>Tracheophyta</taxon>
        <taxon>Spermatophyta</taxon>
        <taxon>Magnoliopsida</taxon>
        <taxon>eudicotyledons</taxon>
        <taxon>Gunneridae</taxon>
        <taxon>Pentapetalae</taxon>
        <taxon>asterids</taxon>
        <taxon>Ericales</taxon>
        <taxon>Ericaceae</taxon>
        <taxon>Ericoideae</taxon>
        <taxon>Rhodoreae</taxon>
        <taxon>Rhododendron</taxon>
    </lineage>
</organism>
<evidence type="ECO:0000313" key="2">
    <source>
        <dbReference type="EMBL" id="KAF7140158.1"/>
    </source>
</evidence>